<evidence type="ECO:0000313" key="1">
    <source>
        <dbReference type="EMBL" id="AEK59962.1"/>
    </source>
</evidence>
<dbReference type="HOGENOM" id="CLU_3268535_0_0_4"/>
<sequence length="41" mass="4882">MNIRLLRNEENLPGHEKVRSLGFRQQQTKVVECDHTYSVVR</sequence>
<organism evidence="1 2">
    <name type="scientific">Collimonas fungivorans (strain Ter331)</name>
    <dbReference type="NCBI Taxonomy" id="1005048"/>
    <lineage>
        <taxon>Bacteria</taxon>
        <taxon>Pseudomonadati</taxon>
        <taxon>Pseudomonadota</taxon>
        <taxon>Betaproteobacteria</taxon>
        <taxon>Burkholderiales</taxon>
        <taxon>Oxalobacteraceae</taxon>
        <taxon>Collimonas</taxon>
    </lineage>
</organism>
<dbReference type="KEGG" id="cfu:CFU_0124"/>
<keyword evidence="2" id="KW-1185">Reference proteome</keyword>
<reference evidence="1 2" key="5">
    <citation type="journal article" date="2011" name="ISME J.">
        <title>Dual transcriptional profiling of a bacterial/fungal confrontation: Collimonas fungivorans versus Aspergillus niger.</title>
        <authorList>
            <person name="Mela F."/>
            <person name="Fritsche K."/>
            <person name="de Boer W."/>
            <person name="van Veen J.A."/>
            <person name="de Graaff L.H."/>
            <person name="van den Berg M."/>
            <person name="Leveau J.H."/>
        </authorList>
    </citation>
    <scope>NUCLEOTIDE SEQUENCE [LARGE SCALE GENOMIC DNA]</scope>
    <source>
        <strain evidence="1 2">Ter331</strain>
    </source>
</reference>
<reference evidence="1 2" key="2">
    <citation type="journal article" date="2006" name="J. Microbiol. Methods">
        <title>Genomic flank-sequencing of plasposon insertion sites for rapid identification of functional genes.</title>
        <authorList>
            <person name="Leveau J.H."/>
            <person name="Gerards S."/>
            <person name="Fritsche K."/>
            <person name="Zondag G."/>
            <person name="van Veen J.A."/>
        </authorList>
    </citation>
    <scope>NUCLEOTIDE SEQUENCE [LARGE SCALE GENOMIC DNA]</scope>
    <source>
        <strain evidence="1 2">Ter331</strain>
    </source>
</reference>
<reference evidence="1 2" key="3">
    <citation type="journal article" date="2008" name="FEMS Microbiol. Ecol.">
        <title>Identification and characterization of genes underlying chitinolysis in Collimonas fungivorans Ter331.</title>
        <authorList>
            <person name="Fritsche K."/>
            <person name="de Boer W."/>
            <person name="Gerards S."/>
            <person name="van den Berg M."/>
            <person name="van Veen J.A."/>
            <person name="Leveau J.H."/>
        </authorList>
    </citation>
    <scope>NUCLEOTIDE SEQUENCE [LARGE SCALE GENOMIC DNA]</scope>
    <source>
        <strain evidence="1 2">Ter331</strain>
    </source>
</reference>
<dbReference type="Proteomes" id="UP000008392">
    <property type="component" value="Chromosome"/>
</dbReference>
<name>G0AG71_COLFT</name>
<reference evidence="1 2" key="4">
    <citation type="journal article" date="2010" name="Environ. Microbiol.">
        <title>The bacterial genus Collimonas: mycophagy, weathering and other adaptive solutions to life in oligotrophic soil environments.</title>
        <authorList>
            <person name="Leveau J.H."/>
            <person name="Uroz S."/>
            <person name="de Boer W."/>
        </authorList>
    </citation>
    <scope>NUCLEOTIDE SEQUENCE [LARGE SCALE GENOMIC DNA]</scope>
    <source>
        <strain evidence="1 2">Ter331</strain>
    </source>
</reference>
<reference evidence="1 2" key="1">
    <citation type="journal article" date="2004" name="Environ. Microbiol.">
        <title>Phylogeny-function analysis of (meta)genomic libraries: screening for expression of ribosomal RNA genes by large-insert library fluorescent in situ hybridization (LIL-FISH).</title>
        <authorList>
            <person name="Leveau J.H."/>
            <person name="Gerards S."/>
            <person name="de Boer W."/>
            <person name="van Veen J.A."/>
        </authorList>
    </citation>
    <scope>NUCLEOTIDE SEQUENCE [LARGE SCALE GENOMIC DNA]</scope>
    <source>
        <strain evidence="1 2">Ter331</strain>
    </source>
</reference>
<protein>
    <submittedName>
        <fullName evidence="1">Uncharacterized protein</fullName>
    </submittedName>
</protein>
<evidence type="ECO:0000313" key="2">
    <source>
        <dbReference type="Proteomes" id="UP000008392"/>
    </source>
</evidence>
<accession>G0AG71</accession>
<proteinExistence type="predicted"/>
<dbReference type="EMBL" id="CP002745">
    <property type="protein sequence ID" value="AEK59962.1"/>
    <property type="molecule type" value="Genomic_DNA"/>
</dbReference>
<dbReference type="AlphaFoldDB" id="G0AG71"/>
<gene>
    <name evidence="1" type="ordered locus">CFU_0124</name>
</gene>
<reference evidence="2" key="6">
    <citation type="submission" date="2011-05" db="EMBL/GenBank/DDBJ databases">
        <title>Complete sequence of Collimonas fungivorans Ter331.</title>
        <authorList>
            <person name="Leveau J.H."/>
        </authorList>
    </citation>
    <scope>NUCLEOTIDE SEQUENCE [LARGE SCALE GENOMIC DNA]</scope>
    <source>
        <strain evidence="2">Ter331</strain>
    </source>
</reference>